<feature type="compositionally biased region" description="Polar residues" evidence="3">
    <location>
        <begin position="107"/>
        <end position="117"/>
    </location>
</feature>
<keyword evidence="6" id="KW-1185">Reference proteome</keyword>
<evidence type="ECO:0000256" key="1">
    <source>
        <dbReference type="ARBA" id="ARBA00022741"/>
    </source>
</evidence>
<evidence type="ECO:0000256" key="2">
    <source>
        <dbReference type="ARBA" id="ARBA00022840"/>
    </source>
</evidence>
<proteinExistence type="predicted"/>
<dbReference type="SUPFAM" id="SSF52540">
    <property type="entry name" value="P-loop containing nucleoside triphosphate hydrolases"/>
    <property type="match status" value="1"/>
</dbReference>
<keyword evidence="1" id="KW-0547">Nucleotide-binding</keyword>
<reference evidence="5 6" key="1">
    <citation type="submission" date="2017-09" db="EMBL/GenBank/DDBJ databases">
        <authorList>
            <consortium name="International Durum Wheat Genome Sequencing Consortium (IDWGSC)"/>
            <person name="Milanesi L."/>
        </authorList>
    </citation>
    <scope>NUCLEOTIDE SEQUENCE [LARGE SCALE GENOMIC DNA]</scope>
    <source>
        <strain evidence="6">cv. Svevo</strain>
    </source>
</reference>
<keyword evidence="2" id="KW-0067">ATP-binding</keyword>
<gene>
    <name evidence="5" type="ORF">TRITD_4Av1G063260</name>
</gene>
<evidence type="ECO:0000256" key="3">
    <source>
        <dbReference type="SAM" id="MobiDB-lite"/>
    </source>
</evidence>
<dbReference type="InterPro" id="IPR027417">
    <property type="entry name" value="P-loop_NTPase"/>
</dbReference>
<dbReference type="GO" id="GO:0005524">
    <property type="term" value="F:ATP binding"/>
    <property type="evidence" value="ECO:0007669"/>
    <property type="project" value="UniProtKB-KW"/>
</dbReference>
<dbReference type="EMBL" id="LT934117">
    <property type="protein sequence ID" value="VAH90374.1"/>
    <property type="molecule type" value="Genomic_DNA"/>
</dbReference>
<dbReference type="AlphaFoldDB" id="A0A9R0S8N9"/>
<dbReference type="Pfam" id="PF00005">
    <property type="entry name" value="ABC_tran"/>
    <property type="match status" value="1"/>
</dbReference>
<protein>
    <recommendedName>
        <fullName evidence="4">ABC transporter domain-containing protein</fullName>
    </recommendedName>
</protein>
<feature type="region of interest" description="Disordered" evidence="3">
    <location>
        <begin position="107"/>
        <end position="136"/>
    </location>
</feature>
<dbReference type="GO" id="GO:0016887">
    <property type="term" value="F:ATP hydrolysis activity"/>
    <property type="evidence" value="ECO:0007669"/>
    <property type="project" value="InterPro"/>
</dbReference>
<name>A0A9R0S8N9_TRITD</name>
<feature type="domain" description="ABC transporter" evidence="4">
    <location>
        <begin position="5"/>
        <end position="331"/>
    </location>
</feature>
<dbReference type="Gramene" id="TRITD4Av1G063260.3">
    <property type="protein sequence ID" value="TRITD4Av1G063260.3"/>
    <property type="gene ID" value="TRITD4Av1G063260"/>
</dbReference>
<dbReference type="OMA" id="MRTVEQW"/>
<evidence type="ECO:0000259" key="4">
    <source>
        <dbReference type="PROSITE" id="PS50893"/>
    </source>
</evidence>
<dbReference type="InterPro" id="IPR003439">
    <property type="entry name" value="ABC_transporter-like_ATP-bd"/>
</dbReference>
<accession>A0A9R0S8N9</accession>
<evidence type="ECO:0000313" key="6">
    <source>
        <dbReference type="Proteomes" id="UP000324705"/>
    </source>
</evidence>
<dbReference type="InterPro" id="IPR003593">
    <property type="entry name" value="AAA+_ATPase"/>
</dbReference>
<dbReference type="PANTHER" id="PTHR43158:SF12">
    <property type="entry name" value="ABC TRANSPORTER FAMILY PROTEIN"/>
    <property type="match status" value="1"/>
</dbReference>
<dbReference type="Proteomes" id="UP000324705">
    <property type="component" value="Chromosome 4A"/>
</dbReference>
<evidence type="ECO:0000313" key="5">
    <source>
        <dbReference type="EMBL" id="VAH90374.1"/>
    </source>
</evidence>
<dbReference type="Gene3D" id="3.40.50.300">
    <property type="entry name" value="P-loop containing nucleotide triphosphate hydrolases"/>
    <property type="match status" value="2"/>
</dbReference>
<dbReference type="PROSITE" id="PS50893">
    <property type="entry name" value="ABC_TRANSPORTER_2"/>
    <property type="match status" value="1"/>
</dbReference>
<sequence>MAPTVEIRNLTFTYPGIDGKPPPGAPPLIEDVCFSLEAGQRCLLVGSNGAGKTTILKILGGKHMVDPSMVRVLGRSAFHDTALTSSGDLCYLGGEWRRDVAFAGYQSNTKGTPQTSPICPGEQSGHRSTLPKDLPEPAPYVRTARTSPDQAHIWGGNGAVRTCPPCPAYPRRICPNNLGINWGWGTPLEGKTKSGRFCGQMGCQILGLPLEMLLHLNYILDVDLTWRMHKASDGQRRRVQICMGLLKPFKVLLLDEITVDLDVLARANLLTYLKKECAEQGATIIYATHIFDGLDDWPTHIVYVAHGKLQLALPLEKVKEMSQLSLMRTVERWLRKERDEDRRKRKERKEKGLPAFDKVIEGSRVVNNGWAAGRLTSTIAGEENFSLSSNSVLR</sequence>
<dbReference type="SMART" id="SM00382">
    <property type="entry name" value="AAA"/>
    <property type="match status" value="1"/>
</dbReference>
<dbReference type="PANTHER" id="PTHR43158">
    <property type="entry name" value="SKFA PEPTIDE EXPORT ATP-BINDING PROTEIN SKFE"/>
    <property type="match status" value="1"/>
</dbReference>
<organism evidence="5 6">
    <name type="scientific">Triticum turgidum subsp. durum</name>
    <name type="common">Durum wheat</name>
    <name type="synonym">Triticum durum</name>
    <dbReference type="NCBI Taxonomy" id="4567"/>
    <lineage>
        <taxon>Eukaryota</taxon>
        <taxon>Viridiplantae</taxon>
        <taxon>Streptophyta</taxon>
        <taxon>Embryophyta</taxon>
        <taxon>Tracheophyta</taxon>
        <taxon>Spermatophyta</taxon>
        <taxon>Magnoliopsida</taxon>
        <taxon>Liliopsida</taxon>
        <taxon>Poales</taxon>
        <taxon>Poaceae</taxon>
        <taxon>BOP clade</taxon>
        <taxon>Pooideae</taxon>
        <taxon>Triticodae</taxon>
        <taxon>Triticeae</taxon>
        <taxon>Triticinae</taxon>
        <taxon>Triticum</taxon>
    </lineage>
</organism>